<keyword evidence="3" id="KW-1185">Reference proteome</keyword>
<accession>E9D3S1</accession>
<reference evidence="3" key="1">
    <citation type="journal article" date="2010" name="Genome Res.">
        <title>Population genomic sequencing of Coccidioides fungi reveals recent hybridization and transposon control.</title>
        <authorList>
            <person name="Neafsey D.E."/>
            <person name="Barker B.M."/>
            <person name="Sharpton T.J."/>
            <person name="Stajich J.E."/>
            <person name="Park D.J."/>
            <person name="Whiston E."/>
            <person name="Hung C.-Y."/>
            <person name="McMahan C."/>
            <person name="White J."/>
            <person name="Sykes S."/>
            <person name="Heiman D."/>
            <person name="Young S."/>
            <person name="Zeng Q."/>
            <person name="Abouelleil A."/>
            <person name="Aftuck L."/>
            <person name="Bessette D."/>
            <person name="Brown A."/>
            <person name="FitzGerald M."/>
            <person name="Lui A."/>
            <person name="Macdonald J.P."/>
            <person name="Priest M."/>
            <person name="Orbach M.J."/>
            <person name="Galgiani J.N."/>
            <person name="Kirkland T.N."/>
            <person name="Cole G.T."/>
            <person name="Birren B.W."/>
            <person name="Henn M.R."/>
            <person name="Taylor J.W."/>
            <person name="Rounsley S.D."/>
        </authorList>
    </citation>
    <scope>NUCLEOTIDE SEQUENCE [LARGE SCALE GENOMIC DNA]</scope>
    <source>
        <strain evidence="3">RMSCC 757 / Silveira</strain>
    </source>
</reference>
<evidence type="ECO:0000313" key="2">
    <source>
        <dbReference type="EMBL" id="EFW18714.1"/>
    </source>
</evidence>
<evidence type="ECO:0000313" key="3">
    <source>
        <dbReference type="Proteomes" id="UP000002497"/>
    </source>
</evidence>
<gene>
    <name evidence="2" type="ORF">CPSG_04260</name>
</gene>
<dbReference type="VEuPathDB" id="FungiDB:CPSG_04260"/>
<evidence type="ECO:0000256" key="1">
    <source>
        <dbReference type="SAM" id="MobiDB-lite"/>
    </source>
</evidence>
<feature type="region of interest" description="Disordered" evidence="1">
    <location>
        <begin position="1"/>
        <end position="22"/>
    </location>
</feature>
<dbReference type="EMBL" id="GL636491">
    <property type="protein sequence ID" value="EFW18714.1"/>
    <property type="molecule type" value="Genomic_DNA"/>
</dbReference>
<organism evidence="3">
    <name type="scientific">Coccidioides posadasii (strain RMSCC 757 / Silveira)</name>
    <name type="common">Valley fever fungus</name>
    <dbReference type="NCBI Taxonomy" id="443226"/>
    <lineage>
        <taxon>Eukaryota</taxon>
        <taxon>Fungi</taxon>
        <taxon>Dikarya</taxon>
        <taxon>Ascomycota</taxon>
        <taxon>Pezizomycotina</taxon>
        <taxon>Eurotiomycetes</taxon>
        <taxon>Eurotiomycetidae</taxon>
        <taxon>Onygenales</taxon>
        <taxon>Onygenaceae</taxon>
        <taxon>Coccidioides</taxon>
    </lineage>
</organism>
<proteinExistence type="predicted"/>
<dbReference type="Proteomes" id="UP000002497">
    <property type="component" value="Unassembled WGS sequence"/>
</dbReference>
<dbReference type="AlphaFoldDB" id="E9D3S1"/>
<dbReference type="HOGENOM" id="CLU_2497733_0_0_1"/>
<sequence>MSVQAALPREETPFQRNHPSTSVSFVIPGAAQLKRRQSSRAPGTSAFVTSGSGVIFRIQNCPNSRQIVPFFDFSGGEPIDPVGNSP</sequence>
<name>E9D3S1_COCPS</name>
<protein>
    <submittedName>
        <fullName evidence="2">Predicted protein</fullName>
    </submittedName>
</protein>
<reference evidence="3" key="2">
    <citation type="submission" date="2010-03" db="EMBL/GenBank/DDBJ databases">
        <title>The genome sequence of Coccidioides posadasii strain Silveira.</title>
        <authorList>
            <consortium name="The Broad Institute Genome Sequencing Center for Infectious Disease"/>
            <person name="Neafsey D."/>
            <person name="Orbach M."/>
            <person name="Henn M.R."/>
            <person name="Cole G.T."/>
            <person name="Galgiani J."/>
            <person name="Gardner M.J."/>
            <person name="Kirkland T.N."/>
            <person name="Taylor J.W."/>
            <person name="Young S.K."/>
            <person name="Zeng Q."/>
            <person name="Koehrsen M."/>
            <person name="Alvarado L."/>
            <person name="Berlin A."/>
            <person name="Borenstein D."/>
            <person name="Chapman S.B."/>
            <person name="Chen Z."/>
            <person name="Engels R."/>
            <person name="Freedman E."/>
            <person name="Gellesch M."/>
            <person name="Goldberg J."/>
            <person name="Griggs A."/>
            <person name="Gujja S."/>
            <person name="Heilman E."/>
            <person name="Heiman D."/>
            <person name="Howarth C."/>
            <person name="Jen D."/>
            <person name="Larson L."/>
            <person name="Mehta T."/>
            <person name="Neiman D."/>
            <person name="Park D."/>
            <person name="Pearson M."/>
            <person name="Richards J."/>
            <person name="Roberts A."/>
            <person name="Saif S."/>
            <person name="Shea T."/>
            <person name="Shenoy N."/>
            <person name="Sisk P."/>
            <person name="Stolte C."/>
            <person name="Sykes S."/>
            <person name="Walk T."/>
            <person name="White J."/>
            <person name="Yandava C."/>
            <person name="Haas B."/>
            <person name="Nusbaum C."/>
            <person name="Birren B."/>
        </authorList>
    </citation>
    <scope>NUCLEOTIDE SEQUENCE [LARGE SCALE GENOMIC DNA]</scope>
    <source>
        <strain evidence="3">RMSCC 757 / Silveira</strain>
    </source>
</reference>